<dbReference type="RefSeq" id="WP_204631021.1">
    <property type="nucleotide sequence ID" value="NZ_BSOC01000003.1"/>
</dbReference>
<proteinExistence type="inferred from homology"/>
<comment type="caution">
    <text evidence="3">The sequence shown here is derived from an EMBL/GenBank/DDBJ whole genome shotgun (WGS) entry which is preliminary data.</text>
</comment>
<feature type="domain" description="Transglycosylase SLT" evidence="2">
    <location>
        <begin position="498"/>
        <end position="596"/>
    </location>
</feature>
<dbReference type="InterPro" id="IPR008258">
    <property type="entry name" value="Transglycosylase_SLT_dom_1"/>
</dbReference>
<evidence type="ECO:0000313" key="3">
    <source>
        <dbReference type="EMBL" id="MBM7129392.1"/>
    </source>
</evidence>
<accession>A0ABS2KE21</accession>
<dbReference type="Proteomes" id="UP001430193">
    <property type="component" value="Unassembled WGS sequence"/>
</dbReference>
<evidence type="ECO:0000259" key="2">
    <source>
        <dbReference type="Pfam" id="PF01464"/>
    </source>
</evidence>
<dbReference type="SUPFAM" id="SSF53955">
    <property type="entry name" value="Lysozyme-like"/>
    <property type="match status" value="1"/>
</dbReference>
<dbReference type="CDD" id="cd00254">
    <property type="entry name" value="LT-like"/>
    <property type="match status" value="1"/>
</dbReference>
<dbReference type="EMBL" id="JADIKF010000038">
    <property type="protein sequence ID" value="MBM7129392.1"/>
    <property type="molecule type" value="Genomic_DNA"/>
</dbReference>
<dbReference type="PANTHER" id="PTHR37423">
    <property type="entry name" value="SOLUBLE LYTIC MUREIN TRANSGLYCOSYLASE-RELATED"/>
    <property type="match status" value="1"/>
</dbReference>
<organism evidence="3 4">
    <name type="scientific">Dyella mobilis</name>
    <dbReference type="NCBI Taxonomy" id="1849582"/>
    <lineage>
        <taxon>Bacteria</taxon>
        <taxon>Pseudomonadati</taxon>
        <taxon>Pseudomonadota</taxon>
        <taxon>Gammaproteobacteria</taxon>
        <taxon>Lysobacterales</taxon>
        <taxon>Rhodanobacteraceae</taxon>
        <taxon>Dyella</taxon>
    </lineage>
</organism>
<name>A0ABS2KE21_9GAMM</name>
<keyword evidence="4" id="KW-1185">Reference proteome</keyword>
<protein>
    <submittedName>
        <fullName evidence="3">Transglycosylase SLT domain-containing protein</fullName>
    </submittedName>
</protein>
<dbReference type="PANTHER" id="PTHR37423:SF2">
    <property type="entry name" value="MEMBRANE-BOUND LYTIC MUREIN TRANSGLYCOSYLASE C"/>
    <property type="match status" value="1"/>
</dbReference>
<gene>
    <name evidence="3" type="ORF">ISS99_07635</name>
</gene>
<evidence type="ECO:0000313" key="4">
    <source>
        <dbReference type="Proteomes" id="UP001430193"/>
    </source>
</evidence>
<dbReference type="Gene3D" id="1.10.530.10">
    <property type="match status" value="1"/>
</dbReference>
<dbReference type="PROSITE" id="PS00922">
    <property type="entry name" value="TRANSGLYCOSYLASE"/>
    <property type="match status" value="1"/>
</dbReference>
<dbReference type="InterPro" id="IPR023346">
    <property type="entry name" value="Lysozyme-like_dom_sf"/>
</dbReference>
<sequence length="649" mass="70282">MANKKILSIDIDDERFKVFYEQWKEFSVDLENMPDEWKELAQEAEKSHEAIAAAAGMLLENLSQASRHAKDLVDHLKNAADAQKDFVAASTDGEITLKKMGKEAKEFAGTIFNLGKFLMKLDVIGAVTSAGAFWGIDKLAGGAIESQKFARGLGMTTGQLKAFGTDVVSRGYSDASTLDTVSNAKNDFLGRSYLSMATGLTAQQVMDMDAGSIAIKLTQREHDLWNSTSPGQRPLLSQQPWFQGLGQGTAQFQRSGAASQDELTSALTNYQNDSRQLNINDNDTNALFDFKRQLVLAGQMLETDFSDKLAELNRSGALSGFIHALGDDAKILVDDVLKPENLNKIKDALSDTARFLGSEDFKKDLDAGASAIKEFANTTASVVDFLKKEFPAASDLQTARDIIEDPLGGSHKNPKDENGVDRALDFLHYSKQEYDHVVRNAAQLALGSIMKSGDVAEQHSVGAKIIGSLASSALDDGADFAGGPKNVIDRAKAEALFRRLEMAKGLPAGIMDALAYNESSYDASAVSKKGAQGLFQLMPEVSKALGMTDPFDWRQSALGAAELLEELQRRYKGDLAKELAAWNWNPSAVDKDVAQNGPDWLSHSPQETQNLYQKVVKTMRSNQTGTNVTVTIVNRAGADIAASVNSGGI</sequence>
<dbReference type="Pfam" id="PF01464">
    <property type="entry name" value="SLT"/>
    <property type="match status" value="1"/>
</dbReference>
<dbReference type="InterPro" id="IPR000189">
    <property type="entry name" value="Transglyc_AS"/>
</dbReference>
<comment type="similarity">
    <text evidence="1">Belongs to the transglycosylase Slt family.</text>
</comment>
<reference evidence="3" key="1">
    <citation type="submission" date="2020-10" db="EMBL/GenBank/DDBJ databases">
        <title>Phylogeny of dyella-like bacteria.</title>
        <authorList>
            <person name="Fu J."/>
        </authorList>
    </citation>
    <scope>NUCLEOTIDE SEQUENCE</scope>
    <source>
        <strain evidence="3">DHON07</strain>
    </source>
</reference>
<evidence type="ECO:0000256" key="1">
    <source>
        <dbReference type="ARBA" id="ARBA00007734"/>
    </source>
</evidence>